<dbReference type="InterPro" id="IPR039420">
    <property type="entry name" value="WalR-like"/>
</dbReference>
<dbReference type="GO" id="GO:0000160">
    <property type="term" value="P:phosphorelay signal transduction system"/>
    <property type="evidence" value="ECO:0007669"/>
    <property type="project" value="UniProtKB-KW"/>
</dbReference>
<evidence type="ECO:0000256" key="3">
    <source>
        <dbReference type="ARBA" id="ARBA00022553"/>
    </source>
</evidence>
<name>A0ABD4EJ41_STALU</name>
<dbReference type="GO" id="GO:0010468">
    <property type="term" value="P:regulation of gene expression"/>
    <property type="evidence" value="ECO:0007669"/>
    <property type="project" value="UniProtKB-ARBA"/>
</dbReference>
<feature type="domain" description="OmpR/PhoB-type" evidence="13">
    <location>
        <begin position="128"/>
        <end position="227"/>
    </location>
</feature>
<dbReference type="Gene3D" id="1.10.10.10">
    <property type="entry name" value="Winged helix-like DNA-binding domain superfamily/Winged helix DNA-binding domain"/>
    <property type="match status" value="1"/>
</dbReference>
<dbReference type="CDD" id="cd00383">
    <property type="entry name" value="trans_reg_C"/>
    <property type="match status" value="1"/>
</dbReference>
<dbReference type="PANTHER" id="PTHR48111:SF2">
    <property type="entry name" value="RESPONSE REGULATOR SAER"/>
    <property type="match status" value="1"/>
</dbReference>
<evidence type="ECO:0000259" key="13">
    <source>
        <dbReference type="PROSITE" id="PS51755"/>
    </source>
</evidence>
<evidence type="ECO:0000256" key="2">
    <source>
        <dbReference type="ARBA" id="ARBA00022490"/>
    </source>
</evidence>
<proteinExistence type="predicted"/>
<keyword evidence="5" id="KW-0902">Two-component regulatory system</keyword>
<dbReference type="AlphaFoldDB" id="A0ABD4EJ41"/>
<dbReference type="PROSITE" id="PS50110">
    <property type="entry name" value="RESPONSE_REGULATORY"/>
    <property type="match status" value="1"/>
</dbReference>
<dbReference type="RefSeq" id="WP_002460884.1">
    <property type="nucleotide sequence ID" value="NZ_CP020763.1"/>
</dbReference>
<feature type="domain" description="Response regulatory" evidence="12">
    <location>
        <begin position="3"/>
        <end position="116"/>
    </location>
</feature>
<evidence type="ECO:0000256" key="6">
    <source>
        <dbReference type="ARBA" id="ARBA00023015"/>
    </source>
</evidence>
<evidence type="ECO:0000256" key="11">
    <source>
        <dbReference type="PROSITE-ProRule" id="PRU01091"/>
    </source>
</evidence>
<evidence type="ECO:0000313" key="15">
    <source>
        <dbReference type="Proteomes" id="UP000070063"/>
    </source>
</evidence>
<reference evidence="14 15" key="1">
    <citation type="submission" date="2016-01" db="EMBL/GenBank/DDBJ databases">
        <authorList>
            <person name="Mitreva M."/>
            <person name="Pepin K.H."/>
            <person name="Mihindukulasuriya K.A."/>
            <person name="Fulton R."/>
            <person name="Fronick C."/>
            <person name="O'Laughlin M."/>
            <person name="Miner T."/>
            <person name="Herter B."/>
            <person name="Rosa B.A."/>
            <person name="Cordes M."/>
            <person name="Tomlinson C."/>
            <person name="Wollam A."/>
            <person name="Palsikar V.B."/>
            <person name="Mardis E.R."/>
            <person name="Wilson R.K."/>
        </authorList>
    </citation>
    <scope>NUCLEOTIDE SEQUENCE [LARGE SCALE GENOMIC DNA]</scope>
    <source>
        <strain evidence="14 15">MJR7738</strain>
    </source>
</reference>
<evidence type="ECO:0000256" key="7">
    <source>
        <dbReference type="ARBA" id="ARBA00023125"/>
    </source>
</evidence>
<evidence type="ECO:0000259" key="12">
    <source>
        <dbReference type="PROSITE" id="PS50110"/>
    </source>
</evidence>
<dbReference type="SMART" id="SM00862">
    <property type="entry name" value="Trans_reg_C"/>
    <property type="match status" value="1"/>
</dbReference>
<dbReference type="Proteomes" id="UP000070063">
    <property type="component" value="Unassembled WGS sequence"/>
</dbReference>
<dbReference type="Gene3D" id="6.10.250.690">
    <property type="match status" value="1"/>
</dbReference>
<keyword evidence="8" id="KW-0804">Transcription</keyword>
<comment type="caution">
    <text evidence="14">The sequence shown here is derived from an EMBL/GenBank/DDBJ whole genome shotgun (WGS) entry which is preliminary data.</text>
</comment>
<dbReference type="EMBL" id="LRQI01000004">
    <property type="protein sequence ID" value="KXA40471.1"/>
    <property type="molecule type" value="Genomic_DNA"/>
</dbReference>
<dbReference type="InterPro" id="IPR001789">
    <property type="entry name" value="Sig_transdc_resp-reg_receiver"/>
</dbReference>
<dbReference type="Pfam" id="PF00486">
    <property type="entry name" value="Trans_reg_C"/>
    <property type="match status" value="1"/>
</dbReference>
<dbReference type="InterPro" id="IPR001867">
    <property type="entry name" value="OmpR/PhoB-type_DNA-bd"/>
</dbReference>
<evidence type="ECO:0000256" key="1">
    <source>
        <dbReference type="ARBA" id="ARBA00004496"/>
    </source>
</evidence>
<dbReference type="PANTHER" id="PTHR48111">
    <property type="entry name" value="REGULATOR OF RPOS"/>
    <property type="match status" value="1"/>
</dbReference>
<feature type="modified residue" description="4-aspartylphosphate" evidence="10">
    <location>
        <position position="51"/>
    </location>
</feature>
<dbReference type="InterPro" id="IPR036388">
    <property type="entry name" value="WH-like_DNA-bd_sf"/>
</dbReference>
<keyword evidence="2" id="KW-0963">Cytoplasm</keyword>
<keyword evidence="4" id="KW-0716">Sensory transduction</keyword>
<dbReference type="SMART" id="SM00448">
    <property type="entry name" value="REC"/>
    <property type="match status" value="1"/>
</dbReference>
<keyword evidence="3 10" id="KW-0597">Phosphoprotein</keyword>
<dbReference type="CDD" id="cd17574">
    <property type="entry name" value="REC_OmpR"/>
    <property type="match status" value="1"/>
</dbReference>
<sequence>MERIAIIDDEPDIRDICRTYFEFEGYEVLTASNGQEALDLLEQDVDLFILDIMMPEKDGYAVIKEMKARQLDIPYIYLTAKTTESDTIYGLMLGADDYVKKPFSPRELVIRAKNILSRTVKHSSARTQGALSFGALTLDNLTKTATINNETITLRIKEFDLLWYLATHENVALSKTDLLEQVWGYDYYEDMNTLNVHIHRLRDKLEQHHYKDYIISTVWGLGYKFHRGY</sequence>
<evidence type="ECO:0000313" key="14">
    <source>
        <dbReference type="EMBL" id="KXA40471.1"/>
    </source>
</evidence>
<dbReference type="FunFam" id="1.10.10.10:FF:000018">
    <property type="entry name" value="DNA-binding response regulator ResD"/>
    <property type="match status" value="1"/>
</dbReference>
<dbReference type="Gene3D" id="3.40.50.2300">
    <property type="match status" value="1"/>
</dbReference>
<evidence type="ECO:0000256" key="9">
    <source>
        <dbReference type="ARBA" id="ARBA00040348"/>
    </source>
</evidence>
<keyword evidence="7 11" id="KW-0238">DNA-binding</keyword>
<keyword evidence="6" id="KW-0805">Transcription regulation</keyword>
<evidence type="ECO:0000256" key="4">
    <source>
        <dbReference type="ARBA" id="ARBA00022606"/>
    </source>
</evidence>
<dbReference type="GO" id="GO:0003677">
    <property type="term" value="F:DNA binding"/>
    <property type="evidence" value="ECO:0007669"/>
    <property type="project" value="UniProtKB-UniRule"/>
</dbReference>
<evidence type="ECO:0000256" key="10">
    <source>
        <dbReference type="PROSITE-ProRule" id="PRU00169"/>
    </source>
</evidence>
<gene>
    <name evidence="14" type="ORF">HMPREF3225_00097</name>
</gene>
<dbReference type="PROSITE" id="PS51755">
    <property type="entry name" value="OMPR_PHOB"/>
    <property type="match status" value="1"/>
</dbReference>
<organism evidence="14 15">
    <name type="scientific">Staphylococcus lugdunensis</name>
    <dbReference type="NCBI Taxonomy" id="28035"/>
    <lineage>
        <taxon>Bacteria</taxon>
        <taxon>Bacillati</taxon>
        <taxon>Bacillota</taxon>
        <taxon>Bacilli</taxon>
        <taxon>Bacillales</taxon>
        <taxon>Staphylococcaceae</taxon>
        <taxon>Staphylococcus</taxon>
    </lineage>
</organism>
<protein>
    <recommendedName>
        <fullName evidence="9">Response regulator SaeR</fullName>
    </recommendedName>
</protein>
<dbReference type="GO" id="GO:0005737">
    <property type="term" value="C:cytoplasm"/>
    <property type="evidence" value="ECO:0007669"/>
    <property type="project" value="UniProtKB-SubCell"/>
</dbReference>
<accession>A0ABD4EJ41</accession>
<feature type="DNA-binding region" description="OmpR/PhoB-type" evidence="11">
    <location>
        <begin position="128"/>
        <end position="227"/>
    </location>
</feature>
<comment type="subcellular location">
    <subcellularLocation>
        <location evidence="1">Cytoplasm</location>
    </subcellularLocation>
</comment>
<dbReference type="InterPro" id="IPR011006">
    <property type="entry name" value="CheY-like_superfamily"/>
</dbReference>
<dbReference type="Pfam" id="PF00072">
    <property type="entry name" value="Response_reg"/>
    <property type="match status" value="1"/>
</dbReference>
<dbReference type="SUPFAM" id="SSF52172">
    <property type="entry name" value="CheY-like"/>
    <property type="match status" value="1"/>
</dbReference>
<evidence type="ECO:0000256" key="5">
    <source>
        <dbReference type="ARBA" id="ARBA00023012"/>
    </source>
</evidence>
<evidence type="ECO:0000256" key="8">
    <source>
        <dbReference type="ARBA" id="ARBA00023163"/>
    </source>
</evidence>